<dbReference type="GeneID" id="27349516"/>
<dbReference type="InterPro" id="IPR035983">
    <property type="entry name" value="Hect_E3_ubiquitin_ligase"/>
</dbReference>
<keyword evidence="9" id="KW-1185">Reference proteome</keyword>
<dbReference type="PANTHER" id="PTHR45700:SF8">
    <property type="entry name" value="HECT-TYPE E3 UBIQUITIN TRANSFERASE"/>
    <property type="match status" value="1"/>
</dbReference>
<dbReference type="InterPro" id="IPR000569">
    <property type="entry name" value="HECT_dom"/>
</dbReference>
<dbReference type="Proteomes" id="UP000054466">
    <property type="component" value="Unassembled WGS sequence"/>
</dbReference>
<feature type="compositionally biased region" description="Basic and acidic residues" evidence="6">
    <location>
        <begin position="227"/>
        <end position="242"/>
    </location>
</feature>
<sequence>MHFTKHGSKAVSVDESSHEGPEKPPRVKTSELGFHAPDYVLDDIIPISDPKLLYSNIHAQRDRRLRLLIRRYTNQIQYGCRNINCSTPTCLSYRKRNSTGPLRKYTELSARTLACQLVDEYHRSGKDSFSGLCQNEPVVPWYEDPALIKKRRNSHEKVVHLRQENGHLPKPPGLAQRTKDSSKPVSTTEHAPRRISQDGVVQAGRRLREMDTNIADEMVDVLNRTNPRSDMENEQLGEHDANDESEQPPAAPARKKDLASFTQTLFDMVPLRLLNWLPANSDCRTTNVSTPAGPSSDEKQASVEITPGEFPPSTETTQTLSKGETDEQECVLKRPHHQQTYSLRTLTWVTLPWLRGVSPDDDEGYHGKFVPFIKQSLVYCFSDPERLVNTVKDLQATYWNGLRKTEQNGADSDDRPDGNPQTDSISPWPLISTSTRDDMQALLFSFAFVQKFEQRDLVMNSILNALQNAYYLPPWLQSRRPGKHSRSGSGSCDLALFKRRQSSGGHGSRNSPSPSSAELDIDSEVGKPLIPLKDSQITELCLVALLSLATTIFHPPNASLFKGKDQFVRFARERNSGLAHSFWHVFKGRDLMLVREIIDIIDVTEDWAVHRLLTAFMNVVSHRLTVSKWAATLKSSGVSKPEKTTIVDSLIDRFDRDYLSGWGRFDKNASWIGIAALELGRTVMLKDWDRSPVIQRAGPVGGALELLAGLYRARHQLNLDADWFHMPFIADTFDDMSMPSEWLLFRPDSRQMHLLSFSFLFQPHVLVKYFRAINIAIMKKSHEDATIVYNDIRQYMWAPAIPIYGAKEVLAHLRPHMARYFVLTIRRHDVLNDAIDQIWRRQRRELMRPLRVRLGKDEGEDGLDHGGVQQEFFRVVFGEALRPEYSMFTIDSTTRMAWFQPGSFEPLYRFEALGILMSMAIYNGITLPITMPLAFYRKLLGLKVKKLDHIADGWPELTKGLTALLDWSDGDVGEVIARTYEFSYELCGTTATVDMQKVGRYDPWPPTKPRTSKKGKEKSKSTSFELPLEPALTPPPQPSPNLSPNLPNGSILSRTSSIEVKGITTPLSIDSDMLENPGQEAALVTNANREQYVKDYILWLVHKSIEPQYEAFAKGFYTCLDRTALSIFNPESLKALIEGYPEIDIDELQMTTTYDDYTPDSPTIVDFWHIVRSMSTHQHRQLLEFVTASDRVPVNGMQSVTFIVQKNGEEDDRLPSSSTCYGRLLLPQYSSRAVMEEKLTKAIENCVGFGTL</sequence>
<dbReference type="SUPFAM" id="SSF56204">
    <property type="entry name" value="Hect, E3 ligase catalytic domain"/>
    <property type="match status" value="1"/>
</dbReference>
<dbReference type="GO" id="GO:0061630">
    <property type="term" value="F:ubiquitin protein ligase activity"/>
    <property type="evidence" value="ECO:0007669"/>
    <property type="project" value="UniProtKB-EC"/>
</dbReference>
<feature type="compositionally biased region" description="Pro residues" evidence="6">
    <location>
        <begin position="1032"/>
        <end position="1041"/>
    </location>
</feature>
<dbReference type="GO" id="GO:0000209">
    <property type="term" value="P:protein polyubiquitination"/>
    <property type="evidence" value="ECO:0007669"/>
    <property type="project" value="InterPro"/>
</dbReference>
<feature type="compositionally biased region" description="Basic and acidic residues" evidence="6">
    <location>
        <begin position="15"/>
        <end position="29"/>
    </location>
</feature>
<dbReference type="STRING" id="569365.A0A0D2AIA0"/>
<dbReference type="Gene3D" id="6.10.130.10">
    <property type="entry name" value="Ubiquitin-protein ligase E3A, N-terminal zinc-binding domain (AZUL)"/>
    <property type="match status" value="1"/>
</dbReference>
<dbReference type="InterPro" id="IPR032353">
    <property type="entry name" value="AZUL"/>
</dbReference>
<feature type="active site" description="Glycyl thioester intermediate" evidence="5">
    <location>
        <position position="1220"/>
    </location>
</feature>
<reference evidence="8 9" key="1">
    <citation type="submission" date="2015-01" db="EMBL/GenBank/DDBJ databases">
        <title>The Genome Sequence of Cladophialophora immunda CBS83496.</title>
        <authorList>
            <consortium name="The Broad Institute Genomics Platform"/>
            <person name="Cuomo C."/>
            <person name="de Hoog S."/>
            <person name="Gorbushina A."/>
            <person name="Stielow B."/>
            <person name="Teixiera M."/>
            <person name="Abouelleil A."/>
            <person name="Chapman S.B."/>
            <person name="Priest M."/>
            <person name="Young S.K."/>
            <person name="Wortman J."/>
            <person name="Nusbaum C."/>
            <person name="Birren B."/>
        </authorList>
    </citation>
    <scope>NUCLEOTIDE SEQUENCE [LARGE SCALE GENOMIC DNA]</scope>
    <source>
        <strain evidence="8 9">CBS 83496</strain>
    </source>
</reference>
<dbReference type="Pfam" id="PF00632">
    <property type="entry name" value="HECT"/>
    <property type="match status" value="2"/>
</dbReference>
<dbReference type="HOGENOM" id="CLU_001858_0_0_1"/>
<feature type="region of interest" description="Disordered" evidence="6">
    <location>
        <begin position="162"/>
        <end position="199"/>
    </location>
</feature>
<proteinExistence type="predicted"/>
<feature type="region of interest" description="Disordered" evidence="6">
    <location>
        <begin position="224"/>
        <end position="256"/>
    </location>
</feature>
<dbReference type="EC" id="2.3.2.26" evidence="2"/>
<feature type="region of interest" description="Disordered" evidence="6">
    <location>
        <begin position="285"/>
        <end position="328"/>
    </location>
</feature>
<evidence type="ECO:0000256" key="3">
    <source>
        <dbReference type="ARBA" id="ARBA00022679"/>
    </source>
</evidence>
<dbReference type="EMBL" id="KN847045">
    <property type="protein sequence ID" value="KIW24617.1"/>
    <property type="molecule type" value="Genomic_DNA"/>
</dbReference>
<accession>A0A0D2AIA0</accession>
<keyword evidence="4 5" id="KW-0833">Ubl conjugation pathway</keyword>
<evidence type="ECO:0000256" key="4">
    <source>
        <dbReference type="ARBA" id="ARBA00022786"/>
    </source>
</evidence>
<dbReference type="Pfam" id="PF16558">
    <property type="entry name" value="AZUL"/>
    <property type="match status" value="1"/>
</dbReference>
<evidence type="ECO:0000313" key="8">
    <source>
        <dbReference type="EMBL" id="KIW24617.1"/>
    </source>
</evidence>
<evidence type="ECO:0000256" key="2">
    <source>
        <dbReference type="ARBA" id="ARBA00012485"/>
    </source>
</evidence>
<dbReference type="SMART" id="SM00119">
    <property type="entry name" value="HECTc"/>
    <property type="match status" value="1"/>
</dbReference>
<organism evidence="8 9">
    <name type="scientific">Cladophialophora immunda</name>
    <dbReference type="NCBI Taxonomy" id="569365"/>
    <lineage>
        <taxon>Eukaryota</taxon>
        <taxon>Fungi</taxon>
        <taxon>Dikarya</taxon>
        <taxon>Ascomycota</taxon>
        <taxon>Pezizomycotina</taxon>
        <taxon>Eurotiomycetes</taxon>
        <taxon>Chaetothyriomycetidae</taxon>
        <taxon>Chaetothyriales</taxon>
        <taxon>Herpotrichiellaceae</taxon>
        <taxon>Cladophialophora</taxon>
    </lineage>
</organism>
<dbReference type="Gene3D" id="3.90.1750.10">
    <property type="entry name" value="Hect, E3 ligase catalytic domains"/>
    <property type="match status" value="1"/>
</dbReference>
<dbReference type="InterPro" id="IPR044611">
    <property type="entry name" value="E3A/B/C-like"/>
</dbReference>
<protein>
    <recommendedName>
        <fullName evidence="2">HECT-type E3 ubiquitin transferase</fullName>
        <ecNumber evidence="2">2.3.2.26</ecNumber>
    </recommendedName>
</protein>
<feature type="region of interest" description="Disordered" evidence="6">
    <location>
        <begin position="998"/>
        <end position="1048"/>
    </location>
</feature>
<dbReference type="PROSITE" id="PS50237">
    <property type="entry name" value="HECT"/>
    <property type="match status" value="1"/>
</dbReference>
<keyword evidence="3" id="KW-0808">Transferase</keyword>
<comment type="catalytic activity">
    <reaction evidence="1">
        <text>S-ubiquitinyl-[E2 ubiquitin-conjugating enzyme]-L-cysteine + [acceptor protein]-L-lysine = [E2 ubiquitin-conjugating enzyme]-L-cysteine + N(6)-ubiquitinyl-[acceptor protein]-L-lysine.</text>
        <dbReference type="EC" id="2.3.2.26"/>
    </reaction>
</comment>
<dbReference type="VEuPathDB" id="FungiDB:PV07_10322"/>
<evidence type="ECO:0000313" key="9">
    <source>
        <dbReference type="Proteomes" id="UP000054466"/>
    </source>
</evidence>
<feature type="domain" description="HECT" evidence="7">
    <location>
        <begin position="842"/>
        <end position="1252"/>
    </location>
</feature>
<dbReference type="Gene3D" id="3.30.2410.10">
    <property type="entry name" value="Hect, E3 ligase catalytic domain"/>
    <property type="match status" value="1"/>
</dbReference>
<dbReference type="InterPro" id="IPR042556">
    <property type="entry name" value="AZUL_sf"/>
</dbReference>
<feature type="compositionally biased region" description="Polar residues" evidence="6">
    <location>
        <begin position="313"/>
        <end position="322"/>
    </location>
</feature>
<name>A0A0D2AIA0_9EURO</name>
<feature type="region of interest" description="Disordered" evidence="6">
    <location>
        <begin position="1"/>
        <end position="30"/>
    </location>
</feature>
<dbReference type="RefSeq" id="XP_016244833.1">
    <property type="nucleotide sequence ID" value="XM_016397642.1"/>
</dbReference>
<evidence type="ECO:0000259" key="7">
    <source>
        <dbReference type="PROSITE" id="PS50237"/>
    </source>
</evidence>
<dbReference type="PANTHER" id="PTHR45700">
    <property type="entry name" value="UBIQUITIN-PROTEIN LIGASE E3C"/>
    <property type="match status" value="1"/>
</dbReference>
<dbReference type="AlphaFoldDB" id="A0A0D2AIA0"/>
<dbReference type="FunFam" id="3.30.2410.10:FF:000003">
    <property type="entry name" value="probable E3 ubiquitin-protein ligase HERC4 isoform X1"/>
    <property type="match status" value="1"/>
</dbReference>
<feature type="compositionally biased region" description="Low complexity" evidence="6">
    <location>
        <begin position="1021"/>
        <end position="1031"/>
    </location>
</feature>
<evidence type="ECO:0000256" key="5">
    <source>
        <dbReference type="PROSITE-ProRule" id="PRU00104"/>
    </source>
</evidence>
<feature type="region of interest" description="Disordered" evidence="6">
    <location>
        <begin position="405"/>
        <end position="430"/>
    </location>
</feature>
<evidence type="ECO:0000256" key="1">
    <source>
        <dbReference type="ARBA" id="ARBA00000885"/>
    </source>
</evidence>
<gene>
    <name evidence="8" type="ORF">PV07_10322</name>
</gene>
<evidence type="ECO:0000256" key="6">
    <source>
        <dbReference type="SAM" id="MobiDB-lite"/>
    </source>
</evidence>
<dbReference type="OrthoDB" id="5981550at2759"/>